<keyword evidence="11 15" id="KW-0411">Iron-sulfur</keyword>
<dbReference type="GO" id="GO:0051537">
    <property type="term" value="F:2 iron, 2 sulfur cluster binding"/>
    <property type="evidence" value="ECO:0007669"/>
    <property type="project" value="UniProtKB-KW"/>
</dbReference>
<dbReference type="PANTHER" id="PTHR22976">
    <property type="entry name" value="BIOTIN SYNTHASE"/>
    <property type="match status" value="1"/>
</dbReference>
<feature type="binding site" evidence="15">
    <location>
        <position position="109"/>
    </location>
    <ligand>
        <name>[2Fe-2S] cluster</name>
        <dbReference type="ChEBI" id="CHEBI:190135"/>
    </ligand>
</feature>
<dbReference type="SFLD" id="SFLDS00029">
    <property type="entry name" value="Radical_SAM"/>
    <property type="match status" value="1"/>
</dbReference>
<dbReference type="SMART" id="SM00729">
    <property type="entry name" value="Elp3"/>
    <property type="match status" value="1"/>
</dbReference>
<keyword evidence="5 15" id="KW-0808">Transferase</keyword>
<dbReference type="EMBL" id="AEYX01000046">
    <property type="protein sequence ID" value="EGG43189.1"/>
    <property type="molecule type" value="Genomic_DNA"/>
</dbReference>
<dbReference type="FunFam" id="3.20.20.70:FF:000026">
    <property type="entry name" value="Biotin synthase"/>
    <property type="match status" value="1"/>
</dbReference>
<dbReference type="HAMAP" id="MF_01694">
    <property type="entry name" value="BioB"/>
    <property type="match status" value="1"/>
</dbReference>
<dbReference type="SFLD" id="SFLDG01060">
    <property type="entry name" value="BATS_domain_containing"/>
    <property type="match status" value="1"/>
</dbReference>
<keyword evidence="8 15" id="KW-0479">Metal-binding</keyword>
<feature type="binding site" evidence="15">
    <location>
        <position position="202"/>
    </location>
    <ligand>
        <name>[2Fe-2S] cluster</name>
        <dbReference type="ChEBI" id="CHEBI:190135"/>
    </ligand>
</feature>
<comment type="similarity">
    <text evidence="15">Belongs to the radical SAM superfamily. Biotin synthase family.</text>
</comment>
<dbReference type="Proteomes" id="UP000003022">
    <property type="component" value="Unassembled WGS sequence"/>
</dbReference>
<name>F3NTM9_9ACTN</name>
<sequence>MNLLNTLVDKGLRRETPTREEALAVLATSDDDVLDVVAAAGRVRRHWFGRRVKLNYLVNLKSGLCPEDCSYCSQRLGSDTGILKYSWLKPEEASKAAAAGLAGGAKRVCLVASGRGPTDRDVERVAGTIAAIKERHEDVEVCACLGLLSEGQAERLRAAGADAYNHNLNTSEATYGDITTTHTYADRVDTVRKAHAAGLSACSGLIAGMGESDEDLVDVVFALRALDPDSVPVNFLIPVEGTPLAAEWNLTPQRCLRILAMVRFVCPDVEVRIAGGREVHLRTLQPLALHLANSIFLGDYLTTEGQAGRADLEMIADAGFEVEGADEVTLPAHRAAAGGGCGAHEGAGACGSHGDGGACGSHGDGGACGSHGGEGAECGTEAGGAGCGGHAGAAGSTAAESAAAGADAARTDAARTDAARTDAARTDAARTDAARTDLVAVRRRGAGTDLAPNA</sequence>
<evidence type="ECO:0000256" key="7">
    <source>
        <dbReference type="ARBA" id="ARBA00022714"/>
    </source>
</evidence>
<gene>
    <name evidence="15" type="primary">bioB</name>
    <name evidence="18" type="ORF">SGM_6329</name>
</gene>
<comment type="cofactor">
    <cofactor evidence="15">
        <name>[4Fe-4S] cluster</name>
        <dbReference type="ChEBI" id="CHEBI:49883"/>
    </cofactor>
    <text evidence="15">Binds 1 [4Fe-4S] cluster. The cluster is coordinated with 3 cysteines and an exchangeable S-adenosyl-L-methionine.</text>
</comment>
<comment type="cofactor">
    <cofactor evidence="15">
        <name>[2Fe-2S] cluster</name>
        <dbReference type="ChEBI" id="CHEBI:190135"/>
    </cofactor>
    <text evidence="15">Binds 1 [2Fe-2S] cluster. The cluster is coordinated with 3 cysteines and 1 arginine.</text>
</comment>
<evidence type="ECO:0000256" key="15">
    <source>
        <dbReference type="HAMAP-Rule" id="MF_01694"/>
    </source>
</evidence>
<dbReference type="GO" id="GO:0009102">
    <property type="term" value="P:biotin biosynthetic process"/>
    <property type="evidence" value="ECO:0007669"/>
    <property type="project" value="UniProtKB-UniRule"/>
</dbReference>
<dbReference type="GO" id="GO:0051539">
    <property type="term" value="F:4 iron, 4 sulfur cluster binding"/>
    <property type="evidence" value="ECO:0007669"/>
    <property type="project" value="UniProtKB-KW"/>
</dbReference>
<keyword evidence="9 15" id="KW-0093">Biotin biosynthesis</keyword>
<feature type="binding site" evidence="15">
    <location>
        <position position="272"/>
    </location>
    <ligand>
        <name>[2Fe-2S] cluster</name>
        <dbReference type="ChEBI" id="CHEBI:190135"/>
    </ligand>
</feature>
<dbReference type="Pfam" id="PF04055">
    <property type="entry name" value="Radical_SAM"/>
    <property type="match status" value="1"/>
</dbReference>
<dbReference type="GO" id="GO:0005506">
    <property type="term" value="F:iron ion binding"/>
    <property type="evidence" value="ECO:0007669"/>
    <property type="project" value="UniProtKB-UniRule"/>
</dbReference>
<dbReference type="InterPro" id="IPR006638">
    <property type="entry name" value="Elp3/MiaA/NifB-like_rSAM"/>
</dbReference>
<feature type="domain" description="Radical SAM core" evidence="17">
    <location>
        <begin position="47"/>
        <end position="277"/>
    </location>
</feature>
<comment type="catalytic activity">
    <reaction evidence="12 15">
        <text>(4R,5S)-dethiobiotin + (sulfur carrier)-SH + 2 reduced [2Fe-2S]-[ferredoxin] + 2 S-adenosyl-L-methionine = (sulfur carrier)-H + biotin + 2 5'-deoxyadenosine + 2 L-methionine + 2 oxidized [2Fe-2S]-[ferredoxin]</text>
        <dbReference type="Rhea" id="RHEA:22060"/>
        <dbReference type="Rhea" id="RHEA-COMP:10000"/>
        <dbReference type="Rhea" id="RHEA-COMP:10001"/>
        <dbReference type="Rhea" id="RHEA-COMP:14737"/>
        <dbReference type="Rhea" id="RHEA-COMP:14739"/>
        <dbReference type="ChEBI" id="CHEBI:17319"/>
        <dbReference type="ChEBI" id="CHEBI:29917"/>
        <dbReference type="ChEBI" id="CHEBI:33737"/>
        <dbReference type="ChEBI" id="CHEBI:33738"/>
        <dbReference type="ChEBI" id="CHEBI:57586"/>
        <dbReference type="ChEBI" id="CHEBI:57844"/>
        <dbReference type="ChEBI" id="CHEBI:59789"/>
        <dbReference type="ChEBI" id="CHEBI:64428"/>
        <dbReference type="ChEBI" id="CHEBI:149473"/>
        <dbReference type="EC" id="2.8.1.6"/>
    </reaction>
</comment>
<dbReference type="AlphaFoldDB" id="F3NTM9"/>
<evidence type="ECO:0000256" key="13">
    <source>
        <dbReference type="ARBA" id="ARBA00057568"/>
    </source>
</evidence>
<dbReference type="UniPathway" id="UPA00078">
    <property type="reaction ID" value="UER00162"/>
</dbReference>
<organism evidence="18 19">
    <name type="scientific">Streptomyces griseoaurantiacus M045</name>
    <dbReference type="NCBI Taxonomy" id="996637"/>
    <lineage>
        <taxon>Bacteria</taxon>
        <taxon>Bacillati</taxon>
        <taxon>Actinomycetota</taxon>
        <taxon>Actinomycetes</taxon>
        <taxon>Kitasatosporales</taxon>
        <taxon>Streptomycetaceae</taxon>
        <taxon>Streptomyces</taxon>
        <taxon>Streptomyces aurantiacus group</taxon>
    </lineage>
</organism>
<evidence type="ECO:0000256" key="10">
    <source>
        <dbReference type="ARBA" id="ARBA00023004"/>
    </source>
</evidence>
<feature type="binding site" evidence="15">
    <location>
        <position position="69"/>
    </location>
    <ligand>
        <name>[4Fe-4S] cluster</name>
        <dbReference type="ChEBI" id="CHEBI:49883"/>
        <note>4Fe-4S-S-AdoMet</note>
    </ligand>
</feature>
<evidence type="ECO:0000313" key="19">
    <source>
        <dbReference type="Proteomes" id="UP000003022"/>
    </source>
</evidence>
<dbReference type="PANTHER" id="PTHR22976:SF2">
    <property type="entry name" value="BIOTIN SYNTHASE, MITOCHONDRIAL"/>
    <property type="match status" value="1"/>
</dbReference>
<dbReference type="InterPro" id="IPR010722">
    <property type="entry name" value="BATS_dom"/>
</dbReference>
<dbReference type="STRING" id="996637.SGM_6329"/>
<evidence type="ECO:0000256" key="12">
    <source>
        <dbReference type="ARBA" id="ARBA00051157"/>
    </source>
</evidence>
<dbReference type="InterPro" id="IPR002684">
    <property type="entry name" value="Biotin_synth/BioAB"/>
</dbReference>
<dbReference type="InterPro" id="IPR007197">
    <property type="entry name" value="rSAM"/>
</dbReference>
<dbReference type="InterPro" id="IPR058240">
    <property type="entry name" value="rSAM_sf"/>
</dbReference>
<evidence type="ECO:0000256" key="3">
    <source>
        <dbReference type="ARBA" id="ARBA00012236"/>
    </source>
</evidence>
<evidence type="ECO:0000256" key="5">
    <source>
        <dbReference type="ARBA" id="ARBA00022679"/>
    </source>
</evidence>
<evidence type="ECO:0000256" key="1">
    <source>
        <dbReference type="ARBA" id="ARBA00004942"/>
    </source>
</evidence>
<keyword evidence="19" id="KW-1185">Reference proteome</keyword>
<dbReference type="RefSeq" id="WP_006144213.1">
    <property type="nucleotide sequence ID" value="NZ_AEYX01000046.1"/>
</dbReference>
<evidence type="ECO:0000256" key="14">
    <source>
        <dbReference type="ARBA" id="ARBA00070199"/>
    </source>
</evidence>
<evidence type="ECO:0000256" key="4">
    <source>
        <dbReference type="ARBA" id="ARBA00022485"/>
    </source>
</evidence>
<evidence type="ECO:0000256" key="11">
    <source>
        <dbReference type="ARBA" id="ARBA00023014"/>
    </source>
</evidence>
<dbReference type="CDD" id="cd01335">
    <property type="entry name" value="Radical_SAM"/>
    <property type="match status" value="1"/>
</dbReference>
<evidence type="ECO:0000256" key="2">
    <source>
        <dbReference type="ARBA" id="ARBA00011738"/>
    </source>
</evidence>
<reference evidence="18 19" key="1">
    <citation type="journal article" date="2011" name="J. Bacteriol.">
        <title>Draft genome sequence of the marine bacterium Streptomyces griseoaurantiacus M045, which produces novel manumycin-type antibiotics with a pABA core component.</title>
        <authorList>
            <person name="Li F."/>
            <person name="Jiang P."/>
            <person name="Zheng H."/>
            <person name="Wang S."/>
            <person name="Zhao G."/>
            <person name="Qin S."/>
            <person name="Liu Z."/>
        </authorList>
    </citation>
    <scope>NUCLEOTIDE SEQUENCE [LARGE SCALE GENOMIC DNA]</scope>
    <source>
        <strain evidence="18 19">M045</strain>
    </source>
</reference>
<keyword evidence="10 15" id="KW-0408">Iron</keyword>
<feature type="binding site" evidence="15">
    <location>
        <position position="65"/>
    </location>
    <ligand>
        <name>[4Fe-4S] cluster</name>
        <dbReference type="ChEBI" id="CHEBI:49883"/>
        <note>4Fe-4S-S-AdoMet</note>
    </ligand>
</feature>
<proteinExistence type="inferred from homology"/>
<keyword evidence="4 15" id="KW-0004">4Fe-4S</keyword>
<evidence type="ECO:0000256" key="9">
    <source>
        <dbReference type="ARBA" id="ARBA00022756"/>
    </source>
</evidence>
<dbReference type="EC" id="2.8.1.6" evidence="3 15"/>
<feature type="compositionally biased region" description="Basic and acidic residues" evidence="16">
    <location>
        <begin position="409"/>
        <end position="434"/>
    </location>
</feature>
<dbReference type="NCBIfam" id="TIGR00433">
    <property type="entry name" value="bioB"/>
    <property type="match status" value="1"/>
</dbReference>
<evidence type="ECO:0000256" key="16">
    <source>
        <dbReference type="SAM" id="MobiDB-lite"/>
    </source>
</evidence>
<evidence type="ECO:0000256" key="6">
    <source>
        <dbReference type="ARBA" id="ARBA00022691"/>
    </source>
</evidence>
<evidence type="ECO:0000256" key="8">
    <source>
        <dbReference type="ARBA" id="ARBA00022723"/>
    </source>
</evidence>
<dbReference type="SMART" id="SM00876">
    <property type="entry name" value="BATS"/>
    <property type="match status" value="1"/>
</dbReference>
<dbReference type="PROSITE" id="PS51918">
    <property type="entry name" value="RADICAL_SAM"/>
    <property type="match status" value="1"/>
</dbReference>
<comment type="caution">
    <text evidence="18">The sequence shown here is derived from an EMBL/GenBank/DDBJ whole genome shotgun (WGS) entry which is preliminary data.</text>
</comment>
<comment type="subunit">
    <text evidence="2 15">Homodimer.</text>
</comment>
<keyword evidence="6 15" id="KW-0949">S-adenosyl-L-methionine</keyword>
<dbReference type="GO" id="GO:0004076">
    <property type="term" value="F:biotin synthase activity"/>
    <property type="evidence" value="ECO:0007669"/>
    <property type="project" value="UniProtKB-UniRule"/>
</dbReference>
<dbReference type="Pfam" id="PF06968">
    <property type="entry name" value="BATS"/>
    <property type="match status" value="1"/>
</dbReference>
<keyword evidence="7 15" id="KW-0001">2Fe-2S</keyword>
<feature type="region of interest" description="Disordered" evidence="16">
    <location>
        <begin position="407"/>
        <end position="434"/>
    </location>
</feature>
<dbReference type="eggNOG" id="COG0502">
    <property type="taxonomic scope" value="Bacteria"/>
</dbReference>
<evidence type="ECO:0000259" key="17">
    <source>
        <dbReference type="PROSITE" id="PS51918"/>
    </source>
</evidence>
<comment type="function">
    <text evidence="13 15">Catalyzes the conversion of dethiobiotin (DTB) to biotin by the insertion of a sulfur atom into dethiobiotin via a radical-based mechanism.</text>
</comment>
<feature type="binding site" evidence="15">
    <location>
        <position position="72"/>
    </location>
    <ligand>
        <name>[4Fe-4S] cluster</name>
        <dbReference type="ChEBI" id="CHEBI:49883"/>
        <note>4Fe-4S-S-AdoMet</note>
    </ligand>
</feature>
<dbReference type="InterPro" id="IPR013785">
    <property type="entry name" value="Aldolase_TIM"/>
</dbReference>
<protein>
    <recommendedName>
        <fullName evidence="14 15">Biotin synthase</fullName>
        <ecNumber evidence="3 15">2.8.1.6</ecNumber>
    </recommendedName>
</protein>
<comment type="pathway">
    <text evidence="1 15">Cofactor biosynthesis; biotin biosynthesis; biotin from 7,8-diaminononanoate: step 2/2.</text>
</comment>
<dbReference type="Gene3D" id="3.20.20.70">
    <property type="entry name" value="Aldolase class I"/>
    <property type="match status" value="1"/>
</dbReference>
<feature type="binding site" evidence="15">
    <location>
        <position position="142"/>
    </location>
    <ligand>
        <name>[2Fe-2S] cluster</name>
        <dbReference type="ChEBI" id="CHEBI:190135"/>
    </ligand>
</feature>
<dbReference type="SUPFAM" id="SSF102114">
    <property type="entry name" value="Radical SAM enzymes"/>
    <property type="match status" value="1"/>
</dbReference>
<evidence type="ECO:0000313" key="18">
    <source>
        <dbReference type="EMBL" id="EGG43189.1"/>
    </source>
</evidence>
<accession>F3NTM9</accession>
<dbReference type="SFLD" id="SFLDG01278">
    <property type="entry name" value="biotin_synthase_like"/>
    <property type="match status" value="1"/>
</dbReference>